<evidence type="ECO:0000256" key="1">
    <source>
        <dbReference type="ARBA" id="ARBA00005428"/>
    </source>
</evidence>
<dbReference type="RefSeq" id="WP_086699841.1">
    <property type="nucleotide sequence ID" value="NZ_BAAAXF010000057.1"/>
</dbReference>
<dbReference type="Pfam" id="PF02583">
    <property type="entry name" value="Trns_repr_metal"/>
    <property type="match status" value="1"/>
</dbReference>
<gene>
    <name evidence="4" type="ORF">GCM10019016_079480</name>
</gene>
<organism evidence="4 5">
    <name type="scientific">Streptomyces prasinosporus</name>
    <dbReference type="NCBI Taxonomy" id="68256"/>
    <lineage>
        <taxon>Bacteria</taxon>
        <taxon>Bacillati</taxon>
        <taxon>Actinomycetota</taxon>
        <taxon>Actinomycetes</taxon>
        <taxon>Kitasatosporales</taxon>
        <taxon>Streptomycetaceae</taxon>
        <taxon>Streptomyces</taxon>
        <taxon>Streptomyces albogriseolus group</taxon>
    </lineage>
</organism>
<comment type="caution">
    <text evidence="4">The sequence shown here is derived from an EMBL/GenBank/DDBJ whole genome shotgun (WGS) entry which is preliminary data.</text>
</comment>
<dbReference type="InterPro" id="IPR038390">
    <property type="entry name" value="Metal_Tscrpt_repr_sf"/>
</dbReference>
<dbReference type="PANTHER" id="PTHR33677">
    <property type="entry name" value="TRANSCRIPTIONAL REPRESSOR FRMR-RELATED"/>
    <property type="match status" value="1"/>
</dbReference>
<evidence type="ECO:0000256" key="2">
    <source>
        <dbReference type="ARBA" id="ARBA00023008"/>
    </source>
</evidence>
<dbReference type="PANTHER" id="PTHR33677:SF3">
    <property type="entry name" value="COPPER-SENSING TRANSCRIPTIONAL REPRESSOR RICR"/>
    <property type="match status" value="1"/>
</dbReference>
<name>A0ABP6TZL0_9ACTN</name>
<dbReference type="EMBL" id="BAAAXF010000057">
    <property type="protein sequence ID" value="GAA3500841.1"/>
    <property type="molecule type" value="Genomic_DNA"/>
</dbReference>
<accession>A0ABP6TZL0</accession>
<evidence type="ECO:0000313" key="4">
    <source>
        <dbReference type="EMBL" id="GAA3500841.1"/>
    </source>
</evidence>
<comment type="similarity">
    <text evidence="1">Belongs to the CsoR family.</text>
</comment>
<evidence type="ECO:0008006" key="6">
    <source>
        <dbReference type="Google" id="ProtNLM"/>
    </source>
</evidence>
<sequence>MTTAPGRGLRPRVSEPPGYHSQKADHLSRLHKIEGQVRGVSRMVDEDRYCIDVLTQIGAVTRALQEVALGLLDDHTRNCLLTAARSDPEEADARLDELALAMRRLTRM</sequence>
<dbReference type="CDD" id="cd10148">
    <property type="entry name" value="CsoR-like_DUF156"/>
    <property type="match status" value="1"/>
</dbReference>
<proteinExistence type="inferred from homology"/>
<feature type="region of interest" description="Disordered" evidence="3">
    <location>
        <begin position="1"/>
        <end position="27"/>
    </location>
</feature>
<protein>
    <recommendedName>
        <fullName evidence="6">Transcriptional regulator</fullName>
    </recommendedName>
</protein>
<reference evidence="5" key="1">
    <citation type="journal article" date="2019" name="Int. J. Syst. Evol. Microbiol.">
        <title>The Global Catalogue of Microorganisms (GCM) 10K type strain sequencing project: providing services to taxonomists for standard genome sequencing and annotation.</title>
        <authorList>
            <consortium name="The Broad Institute Genomics Platform"/>
            <consortium name="The Broad Institute Genome Sequencing Center for Infectious Disease"/>
            <person name="Wu L."/>
            <person name="Ma J."/>
        </authorList>
    </citation>
    <scope>NUCLEOTIDE SEQUENCE [LARGE SCALE GENOMIC DNA]</scope>
    <source>
        <strain evidence="5">JCM 4816</strain>
    </source>
</reference>
<evidence type="ECO:0000256" key="3">
    <source>
        <dbReference type="SAM" id="MobiDB-lite"/>
    </source>
</evidence>
<evidence type="ECO:0000313" key="5">
    <source>
        <dbReference type="Proteomes" id="UP001501455"/>
    </source>
</evidence>
<dbReference type="Gene3D" id="1.20.58.1000">
    <property type="entry name" value="Metal-sensitive repressor, helix protomer"/>
    <property type="match status" value="1"/>
</dbReference>
<keyword evidence="2" id="KW-0186">Copper</keyword>
<dbReference type="InterPro" id="IPR003735">
    <property type="entry name" value="Metal_Tscrpt_repr"/>
</dbReference>
<dbReference type="Proteomes" id="UP001501455">
    <property type="component" value="Unassembled WGS sequence"/>
</dbReference>
<keyword evidence="5" id="KW-1185">Reference proteome</keyword>